<evidence type="ECO:0000256" key="1">
    <source>
        <dbReference type="ARBA" id="ARBA00004651"/>
    </source>
</evidence>
<dbReference type="Pfam" id="PF00528">
    <property type="entry name" value="BPD_transp_1"/>
    <property type="match status" value="1"/>
</dbReference>
<keyword evidence="12" id="KW-1185">Reference proteome</keyword>
<evidence type="ECO:0000256" key="7">
    <source>
        <dbReference type="ARBA" id="ARBA00023136"/>
    </source>
</evidence>
<accession>A0A841GP58</accession>
<dbReference type="EMBL" id="JACHGR010000008">
    <property type="protein sequence ID" value="MBB6056620.1"/>
    <property type="molecule type" value="Genomic_DNA"/>
</dbReference>
<sequence length="271" mass="30111">MTSITSEPRWVRYLLILLGAGWFAALLLLPLAVVFTQALAKGLAFFWQSLVDTDALAALRLTLFTVICSVPLNILFGLTAAWAIGRFRFRGRQALITLIDLPFSVSPVIAGLMFVLLFGNRGWFGEWLQEQDLQIIFNTPGIILATMFITVPFVVRELLPQMEARGSEEEEAAQVLGANGWQTFWRVTLPGIRWSLLYGVILCTARAVGEFGAVSVVSGHIRGQTNTLPLHIEILYNEYQTNAAFAVASLLALFGLFTLLAETVLNRLRHR</sequence>
<keyword evidence="4 9" id="KW-0812">Transmembrane</keyword>
<protein>
    <submittedName>
        <fullName evidence="11">Sulfate transport system permease protein</fullName>
    </submittedName>
</protein>
<dbReference type="InterPro" id="IPR005667">
    <property type="entry name" value="Sulph_transpt2"/>
</dbReference>
<organism evidence="11 12">
    <name type="scientific">Tolumonas osonensis</name>
    <dbReference type="NCBI Taxonomy" id="675874"/>
    <lineage>
        <taxon>Bacteria</taxon>
        <taxon>Pseudomonadati</taxon>
        <taxon>Pseudomonadota</taxon>
        <taxon>Gammaproteobacteria</taxon>
        <taxon>Aeromonadales</taxon>
        <taxon>Aeromonadaceae</taxon>
        <taxon>Tolumonas</taxon>
    </lineage>
</organism>
<keyword evidence="5 9" id="KW-1133">Transmembrane helix</keyword>
<dbReference type="SUPFAM" id="SSF161098">
    <property type="entry name" value="MetI-like"/>
    <property type="match status" value="1"/>
</dbReference>
<feature type="transmembrane region" description="Helical" evidence="9">
    <location>
        <begin position="196"/>
        <end position="221"/>
    </location>
</feature>
<keyword evidence="6" id="KW-0764">Sulfate transport</keyword>
<evidence type="ECO:0000256" key="4">
    <source>
        <dbReference type="ARBA" id="ARBA00022692"/>
    </source>
</evidence>
<comment type="subcellular location">
    <subcellularLocation>
        <location evidence="1">Cell membrane</location>
        <topology evidence="1">Multi-pass membrane protein</topology>
    </subcellularLocation>
</comment>
<evidence type="ECO:0000256" key="5">
    <source>
        <dbReference type="ARBA" id="ARBA00022989"/>
    </source>
</evidence>
<dbReference type="PROSITE" id="PS50928">
    <property type="entry name" value="ABC_TM1"/>
    <property type="match status" value="1"/>
</dbReference>
<dbReference type="Gene3D" id="1.10.3720.10">
    <property type="entry name" value="MetI-like"/>
    <property type="match status" value="1"/>
</dbReference>
<comment type="subunit">
    <text evidence="2">The complex is composed of two ATP-binding proteins (CysA), two transmembrane proteins (CysT and CysW) and a solute-binding protein (CysP).</text>
</comment>
<feature type="transmembrane region" description="Helical" evidence="9">
    <location>
        <begin position="95"/>
        <end position="115"/>
    </location>
</feature>
<evidence type="ECO:0000256" key="8">
    <source>
        <dbReference type="ARBA" id="ARBA00025323"/>
    </source>
</evidence>
<proteinExistence type="predicted"/>
<evidence type="ECO:0000256" key="3">
    <source>
        <dbReference type="ARBA" id="ARBA00022448"/>
    </source>
</evidence>
<feature type="transmembrane region" description="Helical" evidence="9">
    <location>
        <begin position="135"/>
        <end position="155"/>
    </location>
</feature>
<dbReference type="Proteomes" id="UP000585721">
    <property type="component" value="Unassembled WGS sequence"/>
</dbReference>
<feature type="transmembrane region" description="Helical" evidence="9">
    <location>
        <begin position="56"/>
        <end position="83"/>
    </location>
</feature>
<dbReference type="NCBIfam" id="TIGR02140">
    <property type="entry name" value="permease_CysW"/>
    <property type="match status" value="1"/>
</dbReference>
<dbReference type="PANTHER" id="PTHR30406:SF1">
    <property type="entry name" value="SULFATE TRANSPORT SYSTEM PERMEASE PROTEIN CYSW"/>
    <property type="match status" value="1"/>
</dbReference>
<dbReference type="InterPro" id="IPR000515">
    <property type="entry name" value="MetI-like"/>
</dbReference>
<dbReference type="InterPro" id="IPR011866">
    <property type="entry name" value="CysW_permease"/>
</dbReference>
<dbReference type="GO" id="GO:0015419">
    <property type="term" value="F:ABC-type sulfate transporter activity"/>
    <property type="evidence" value="ECO:0007669"/>
    <property type="project" value="InterPro"/>
</dbReference>
<evidence type="ECO:0000313" key="12">
    <source>
        <dbReference type="Proteomes" id="UP000585721"/>
    </source>
</evidence>
<comment type="caution">
    <text evidence="11">The sequence shown here is derived from an EMBL/GenBank/DDBJ whole genome shotgun (WGS) entry which is preliminary data.</text>
</comment>
<reference evidence="11 12" key="1">
    <citation type="submission" date="2020-08" db="EMBL/GenBank/DDBJ databases">
        <title>Genomic Encyclopedia of Type Strains, Phase IV (KMG-IV): sequencing the most valuable type-strain genomes for metagenomic binning, comparative biology and taxonomic classification.</title>
        <authorList>
            <person name="Goeker M."/>
        </authorList>
    </citation>
    <scope>NUCLEOTIDE SEQUENCE [LARGE SCALE GENOMIC DNA]</scope>
    <source>
        <strain evidence="11 12">DSM 22975</strain>
    </source>
</reference>
<dbReference type="NCBIfam" id="TIGR00969">
    <property type="entry name" value="3a0106s02"/>
    <property type="match status" value="1"/>
</dbReference>
<dbReference type="InterPro" id="IPR035906">
    <property type="entry name" value="MetI-like_sf"/>
</dbReference>
<evidence type="ECO:0000256" key="9">
    <source>
        <dbReference type="SAM" id="Phobius"/>
    </source>
</evidence>
<gene>
    <name evidence="11" type="ORF">HNR75_002558</name>
</gene>
<dbReference type="RefSeq" id="WP_246358915.1">
    <property type="nucleotide sequence ID" value="NZ_JACHGR010000008.1"/>
</dbReference>
<keyword evidence="7 9" id="KW-0472">Membrane</keyword>
<dbReference type="PANTHER" id="PTHR30406">
    <property type="entry name" value="SULFATE TRANSPORT SYSTEM PERMEASE PROTEIN"/>
    <property type="match status" value="1"/>
</dbReference>
<feature type="domain" description="ABC transmembrane type-1" evidence="10">
    <location>
        <begin position="59"/>
        <end position="266"/>
    </location>
</feature>
<feature type="transmembrane region" description="Helical" evidence="9">
    <location>
        <begin position="241"/>
        <end position="261"/>
    </location>
</feature>
<dbReference type="GO" id="GO:0005886">
    <property type="term" value="C:plasma membrane"/>
    <property type="evidence" value="ECO:0007669"/>
    <property type="project" value="UniProtKB-SubCell"/>
</dbReference>
<evidence type="ECO:0000313" key="11">
    <source>
        <dbReference type="EMBL" id="MBB6056620.1"/>
    </source>
</evidence>
<dbReference type="AlphaFoldDB" id="A0A841GP58"/>
<name>A0A841GP58_9GAMM</name>
<comment type="function">
    <text evidence="8">Part of the ABC transporter complex CysAWTP (TC 3.A.1.6.1) involved in sulfate/thiosulfate import. Probably responsible for the translocation of the substrate across the membrane.</text>
</comment>
<evidence type="ECO:0000256" key="2">
    <source>
        <dbReference type="ARBA" id="ARBA00011779"/>
    </source>
</evidence>
<evidence type="ECO:0000256" key="6">
    <source>
        <dbReference type="ARBA" id="ARBA00023032"/>
    </source>
</evidence>
<dbReference type="CDD" id="cd06261">
    <property type="entry name" value="TM_PBP2"/>
    <property type="match status" value="1"/>
</dbReference>
<keyword evidence="3" id="KW-0813">Transport</keyword>
<evidence type="ECO:0000259" key="10">
    <source>
        <dbReference type="PROSITE" id="PS50928"/>
    </source>
</evidence>